<dbReference type="RefSeq" id="WP_379881585.1">
    <property type="nucleotide sequence ID" value="NZ_JBHPON010000002.1"/>
</dbReference>
<proteinExistence type="inferred from homology"/>
<protein>
    <recommendedName>
        <fullName evidence="4">Aminotransferase</fullName>
        <ecNumber evidence="4">2.6.1.-</ecNumber>
    </recommendedName>
</protein>
<dbReference type="GO" id="GO:0010285">
    <property type="term" value="F:L,L-diaminopimelate aminotransferase activity"/>
    <property type="evidence" value="ECO:0007669"/>
    <property type="project" value="UniProtKB-EC"/>
</dbReference>
<name>A0ABW1L2D2_9PROT</name>
<evidence type="ECO:0000256" key="3">
    <source>
        <dbReference type="ARBA" id="ARBA00022679"/>
    </source>
</evidence>
<evidence type="ECO:0000256" key="2">
    <source>
        <dbReference type="ARBA" id="ARBA00022576"/>
    </source>
</evidence>
<dbReference type="PROSITE" id="PS00105">
    <property type="entry name" value="AA_TRANSFER_CLASS_1"/>
    <property type="match status" value="1"/>
</dbReference>
<dbReference type="Pfam" id="PF00155">
    <property type="entry name" value="Aminotran_1_2"/>
    <property type="match status" value="1"/>
</dbReference>
<keyword evidence="7" id="KW-1185">Reference proteome</keyword>
<dbReference type="InterPro" id="IPR015421">
    <property type="entry name" value="PyrdxlP-dep_Trfase_major"/>
</dbReference>
<evidence type="ECO:0000256" key="4">
    <source>
        <dbReference type="RuleBase" id="RU000481"/>
    </source>
</evidence>
<dbReference type="Gene3D" id="3.90.1150.10">
    <property type="entry name" value="Aspartate Aminotransferase, domain 1"/>
    <property type="match status" value="1"/>
</dbReference>
<comment type="similarity">
    <text evidence="4">Belongs to the class-I pyridoxal-phosphate-dependent aminotransferase family.</text>
</comment>
<dbReference type="InterPro" id="IPR015422">
    <property type="entry name" value="PyrdxlP-dep_Trfase_small"/>
</dbReference>
<keyword evidence="3 4" id="KW-0808">Transferase</keyword>
<dbReference type="InterPro" id="IPR050881">
    <property type="entry name" value="LL-DAP_aminotransferase"/>
</dbReference>
<dbReference type="InterPro" id="IPR004839">
    <property type="entry name" value="Aminotransferase_I/II_large"/>
</dbReference>
<keyword evidence="2 4" id="KW-0032">Aminotransferase</keyword>
<sequence>MSTQEEFHRIKQLPPYVFEEVNKLKAQLRAEKRDIIDLGMGNPDMPTPAHIVDKLCETARNPKAHRYSASRGIIGLRRAMARYYERRFNVKLNPETEIVATIGSKEGFANLAQAITGPGDVILAPNPAYPIHAFGFIIAGGVIMPVPAPSPEEYLSGLSEAIGRAHVKPRAMVLNYPSNPTAQTVGLDFYKDAVALAKKHDIIILSDLAYGEIYFGDTPPPSILEVDGAKDIAVEINSLSKTFAMAGWRVGMAVGNERLINALARVKSYLDYGAFTPIQVAAVAALDGPWECVEEIRAIYKRRRDVLVESFTAAGWNVPSPEASMFAWAAIPEKYRSMGSVEFAKMLMERADVAVAPGLGFGDDGEGFVRIGLVENQQRIRQAARNLKKVFQGN</sequence>
<feature type="domain" description="Aminotransferase class I/classII large" evidence="5">
    <location>
        <begin position="34"/>
        <end position="385"/>
    </location>
</feature>
<dbReference type="Proteomes" id="UP001596116">
    <property type="component" value="Unassembled WGS sequence"/>
</dbReference>
<comment type="caution">
    <text evidence="6">The sequence shown here is derived from an EMBL/GenBank/DDBJ whole genome shotgun (WGS) entry which is preliminary data.</text>
</comment>
<dbReference type="InterPro" id="IPR015424">
    <property type="entry name" value="PyrdxlP-dep_Trfase"/>
</dbReference>
<evidence type="ECO:0000313" key="7">
    <source>
        <dbReference type="Proteomes" id="UP001596116"/>
    </source>
</evidence>
<dbReference type="PANTHER" id="PTHR42832">
    <property type="entry name" value="AMINO ACID AMINOTRANSFERASE"/>
    <property type="match status" value="1"/>
</dbReference>
<gene>
    <name evidence="6" type="ORF">ACFMB1_16570</name>
</gene>
<evidence type="ECO:0000256" key="1">
    <source>
        <dbReference type="ARBA" id="ARBA00001933"/>
    </source>
</evidence>
<organism evidence="6 7">
    <name type="scientific">Hyphococcus aureus</name>
    <dbReference type="NCBI Taxonomy" id="2666033"/>
    <lineage>
        <taxon>Bacteria</taxon>
        <taxon>Pseudomonadati</taxon>
        <taxon>Pseudomonadota</taxon>
        <taxon>Alphaproteobacteria</taxon>
        <taxon>Parvularculales</taxon>
        <taxon>Parvularculaceae</taxon>
        <taxon>Hyphococcus</taxon>
    </lineage>
</organism>
<dbReference type="NCBIfam" id="NF006604">
    <property type="entry name" value="PRK09148.1"/>
    <property type="match status" value="1"/>
</dbReference>
<dbReference type="EMBL" id="JBHPON010000002">
    <property type="protein sequence ID" value="MFC6037172.1"/>
    <property type="molecule type" value="Genomic_DNA"/>
</dbReference>
<dbReference type="CDD" id="cd00609">
    <property type="entry name" value="AAT_like"/>
    <property type="match status" value="1"/>
</dbReference>
<dbReference type="EC" id="2.6.1.-" evidence="4"/>
<dbReference type="InterPro" id="IPR004838">
    <property type="entry name" value="NHTrfase_class1_PyrdxlP-BS"/>
</dbReference>
<evidence type="ECO:0000313" key="6">
    <source>
        <dbReference type="EMBL" id="MFC6037172.1"/>
    </source>
</evidence>
<comment type="cofactor">
    <cofactor evidence="1 4">
        <name>pyridoxal 5'-phosphate</name>
        <dbReference type="ChEBI" id="CHEBI:597326"/>
    </cofactor>
</comment>
<dbReference type="SUPFAM" id="SSF53383">
    <property type="entry name" value="PLP-dependent transferases"/>
    <property type="match status" value="1"/>
</dbReference>
<accession>A0ABW1L2D2</accession>
<dbReference type="PANTHER" id="PTHR42832:SF1">
    <property type="entry name" value="GLUTAMATE-PYRUVATE AMINOTRANSFERASE ALAC"/>
    <property type="match status" value="1"/>
</dbReference>
<dbReference type="Gene3D" id="3.40.640.10">
    <property type="entry name" value="Type I PLP-dependent aspartate aminotransferase-like (Major domain)"/>
    <property type="match status" value="1"/>
</dbReference>
<reference evidence="6 7" key="1">
    <citation type="submission" date="2024-09" db="EMBL/GenBank/DDBJ databases">
        <authorList>
            <person name="Zhang Z.-H."/>
        </authorList>
    </citation>
    <scope>NUCLEOTIDE SEQUENCE [LARGE SCALE GENOMIC DNA]</scope>
    <source>
        <strain evidence="6 7">HHTR114</strain>
    </source>
</reference>
<evidence type="ECO:0000259" key="5">
    <source>
        <dbReference type="Pfam" id="PF00155"/>
    </source>
</evidence>